<protein>
    <submittedName>
        <fullName evidence="1">Uncharacterized protein</fullName>
    </submittedName>
</protein>
<accession>A0ABU7BRX2</accession>
<evidence type="ECO:0000313" key="1">
    <source>
        <dbReference type="EMBL" id="MED6252721.1"/>
    </source>
</evidence>
<proteinExistence type="predicted"/>
<comment type="caution">
    <text evidence="1">The sequence shown here is derived from an EMBL/GenBank/DDBJ whole genome shotgun (WGS) entry which is preliminary data.</text>
</comment>
<keyword evidence="2" id="KW-1185">Reference proteome</keyword>
<feature type="non-terminal residue" evidence="1">
    <location>
        <position position="1"/>
    </location>
</feature>
<reference evidence="1 2" key="1">
    <citation type="submission" date="2021-07" db="EMBL/GenBank/DDBJ databases">
        <authorList>
            <person name="Palmer J.M."/>
        </authorList>
    </citation>
    <scope>NUCLEOTIDE SEQUENCE [LARGE SCALE GENOMIC DNA]</scope>
    <source>
        <strain evidence="1 2">AT_MEX2019</strain>
        <tissue evidence="1">Muscle</tissue>
    </source>
</reference>
<sequence>YFWIQAEESCLLASKETNARVPLLSGSRLESARKETDSGSAAPVPSLHCQKIARAKWDFLFGTSADETAGKRNKSKHYTL</sequence>
<gene>
    <name evidence="1" type="ORF">ATANTOWER_015946</name>
</gene>
<evidence type="ECO:0000313" key="2">
    <source>
        <dbReference type="Proteomes" id="UP001345963"/>
    </source>
</evidence>
<name>A0ABU7BRX2_9TELE</name>
<dbReference type="EMBL" id="JAHUTI010062309">
    <property type="protein sequence ID" value="MED6252721.1"/>
    <property type="molecule type" value="Genomic_DNA"/>
</dbReference>
<organism evidence="1 2">
    <name type="scientific">Ataeniobius toweri</name>
    <dbReference type="NCBI Taxonomy" id="208326"/>
    <lineage>
        <taxon>Eukaryota</taxon>
        <taxon>Metazoa</taxon>
        <taxon>Chordata</taxon>
        <taxon>Craniata</taxon>
        <taxon>Vertebrata</taxon>
        <taxon>Euteleostomi</taxon>
        <taxon>Actinopterygii</taxon>
        <taxon>Neopterygii</taxon>
        <taxon>Teleostei</taxon>
        <taxon>Neoteleostei</taxon>
        <taxon>Acanthomorphata</taxon>
        <taxon>Ovalentaria</taxon>
        <taxon>Atherinomorphae</taxon>
        <taxon>Cyprinodontiformes</taxon>
        <taxon>Goodeidae</taxon>
        <taxon>Ataeniobius</taxon>
    </lineage>
</organism>
<dbReference type="Proteomes" id="UP001345963">
    <property type="component" value="Unassembled WGS sequence"/>
</dbReference>